<organism evidence="1 2">
    <name type="scientific">Ligilactobacillus faecis</name>
    <dbReference type="NCBI Taxonomy" id="762833"/>
    <lineage>
        <taxon>Bacteria</taxon>
        <taxon>Bacillati</taxon>
        <taxon>Bacillota</taxon>
        <taxon>Bacilli</taxon>
        <taxon>Lactobacillales</taxon>
        <taxon>Lactobacillaceae</taxon>
        <taxon>Ligilactobacillus</taxon>
    </lineage>
</organism>
<evidence type="ECO:0000313" key="1">
    <source>
        <dbReference type="EMBL" id="MEY8661478.1"/>
    </source>
</evidence>
<gene>
    <name evidence="1" type="ORF">AALT52_01015</name>
</gene>
<name>A0ABV4DMV9_9LACO</name>
<accession>A0ABV4DMV9</accession>
<protein>
    <recommendedName>
        <fullName evidence="3">Competence protein</fullName>
    </recommendedName>
</protein>
<dbReference type="RefSeq" id="WP_369940168.1">
    <property type="nucleotide sequence ID" value="NZ_JBCLUF010000002.1"/>
</dbReference>
<dbReference type="EMBL" id="JBCLUF010000002">
    <property type="protein sequence ID" value="MEY8661478.1"/>
    <property type="molecule type" value="Genomic_DNA"/>
</dbReference>
<dbReference type="Proteomes" id="UP001565236">
    <property type="component" value="Unassembled WGS sequence"/>
</dbReference>
<sequence length="236" mass="28810">MELLTKERQIVLPQAPLAIVRRYLQLSHNVIGEYIDDYFDVPFEYGYNCLATKYYIRAKNTEEPLFKHTLEQTLLLLQQIFYQKRHFSHWMLRGICSGKVDFLLKYDLISKQEAKKHEYFMIYQSFETYYLCFFKQKSFIYPNHPKLELSFAENKLLLLSDGVRFDYFKRLSKKQQQFFRRNKDPYRAYHEFICKQIMRKTPQELTVTYAEKVKGSYLREREQLVELLEEHWPLSK</sequence>
<proteinExistence type="predicted"/>
<evidence type="ECO:0000313" key="2">
    <source>
        <dbReference type="Proteomes" id="UP001565236"/>
    </source>
</evidence>
<reference evidence="1 2" key="1">
    <citation type="submission" date="2024-03" db="EMBL/GenBank/DDBJ databases">
        <title>Mouse gut bacterial collection (mGBC) of GemPharmatech.</title>
        <authorList>
            <person name="He Y."/>
            <person name="Dong L."/>
            <person name="Wu D."/>
            <person name="Gao X."/>
            <person name="Lin Z."/>
        </authorList>
    </citation>
    <scope>NUCLEOTIDE SEQUENCE [LARGE SCALE GENOMIC DNA]</scope>
    <source>
        <strain evidence="1 2">15-30</strain>
    </source>
</reference>
<evidence type="ECO:0008006" key="3">
    <source>
        <dbReference type="Google" id="ProtNLM"/>
    </source>
</evidence>
<comment type="caution">
    <text evidence="1">The sequence shown here is derived from an EMBL/GenBank/DDBJ whole genome shotgun (WGS) entry which is preliminary data.</text>
</comment>
<keyword evidence="2" id="KW-1185">Reference proteome</keyword>